<accession>A0AA49JKM3</accession>
<keyword evidence="2" id="KW-1133">Transmembrane helix</keyword>
<dbReference type="EMBL" id="CP120682">
    <property type="protein sequence ID" value="WKN40361.1"/>
    <property type="molecule type" value="Genomic_DNA"/>
</dbReference>
<evidence type="ECO:0000313" key="4">
    <source>
        <dbReference type="EMBL" id="WKN40361.1"/>
    </source>
</evidence>
<feature type="region of interest" description="Disordered" evidence="1">
    <location>
        <begin position="80"/>
        <end position="107"/>
    </location>
</feature>
<dbReference type="AlphaFoldDB" id="A0AA49JKM3"/>
<feature type="transmembrane region" description="Helical" evidence="2">
    <location>
        <begin position="114"/>
        <end position="137"/>
    </location>
</feature>
<evidence type="ECO:0000259" key="3">
    <source>
        <dbReference type="Pfam" id="PF10099"/>
    </source>
</evidence>
<dbReference type="InterPro" id="IPR018764">
    <property type="entry name" value="RskA_C"/>
</dbReference>
<name>A0AA49JKM3_9BACT</name>
<dbReference type="GO" id="GO:0006417">
    <property type="term" value="P:regulation of translation"/>
    <property type="evidence" value="ECO:0007669"/>
    <property type="project" value="TreeGrafter"/>
</dbReference>
<protein>
    <submittedName>
        <fullName evidence="4">Anti-sigma factor</fullName>
    </submittedName>
</protein>
<proteinExistence type="predicted"/>
<reference evidence="4" key="1">
    <citation type="journal article" date="2023" name="Comput. Struct. Biotechnol. J.">
        <title>Discovery of a novel marine Bacteroidetes with a rich repertoire of carbohydrate-active enzymes.</title>
        <authorList>
            <person name="Chen B."/>
            <person name="Liu G."/>
            <person name="Chen Q."/>
            <person name="Wang H."/>
            <person name="Liu L."/>
            <person name="Tang K."/>
        </authorList>
    </citation>
    <scope>NUCLEOTIDE SEQUENCE</scope>
    <source>
        <strain evidence="4">TK19036</strain>
    </source>
</reference>
<dbReference type="PANTHER" id="PTHR37461">
    <property type="entry name" value="ANTI-SIGMA-K FACTOR RSKA"/>
    <property type="match status" value="1"/>
</dbReference>
<dbReference type="GO" id="GO:0016989">
    <property type="term" value="F:sigma factor antagonist activity"/>
    <property type="evidence" value="ECO:0007669"/>
    <property type="project" value="TreeGrafter"/>
</dbReference>
<dbReference type="GO" id="GO:0005886">
    <property type="term" value="C:plasma membrane"/>
    <property type="evidence" value="ECO:0007669"/>
    <property type="project" value="InterPro"/>
</dbReference>
<gene>
    <name evidence="4" type="ORF">K4G66_20530</name>
</gene>
<dbReference type="Pfam" id="PF10099">
    <property type="entry name" value="RskA_C"/>
    <property type="match status" value="1"/>
</dbReference>
<keyword evidence="2" id="KW-0812">Transmembrane</keyword>
<reference evidence="4" key="2">
    <citation type="journal article" date="2024" name="Antonie Van Leeuwenhoek">
        <title>Roseihalotalea indica gen. nov., sp. nov., a halophilic Bacteroidetes from mesopelagic Southwest Indian Ocean with higher carbohydrate metabolic potential.</title>
        <authorList>
            <person name="Chen B."/>
            <person name="Zhang M."/>
            <person name="Lin D."/>
            <person name="Ye J."/>
            <person name="Tang K."/>
        </authorList>
    </citation>
    <scope>NUCLEOTIDE SEQUENCE</scope>
    <source>
        <strain evidence="4">TK19036</strain>
    </source>
</reference>
<organism evidence="4">
    <name type="scientific">Roseihalotalea indica</name>
    <dbReference type="NCBI Taxonomy" id="2867963"/>
    <lineage>
        <taxon>Bacteria</taxon>
        <taxon>Pseudomonadati</taxon>
        <taxon>Bacteroidota</taxon>
        <taxon>Cytophagia</taxon>
        <taxon>Cytophagales</taxon>
        <taxon>Catalimonadaceae</taxon>
        <taxon>Roseihalotalea</taxon>
    </lineage>
</organism>
<keyword evidence="2" id="KW-0472">Membrane</keyword>
<sequence length="286" mass="31010">MNVERYIASGKLEAYVLGELNEAEEQEVLRMAQEHPEIKEELNALEHTQEQLAFDCAITPPDSARAALFSQIGVDEAATNAESSLSTGSDSKALNPPSPKSTEKTTTTRMLPRWVPVSMAAAVTWIVLATGAALYFWQQWQQTEEDLQIASAQNVEIAQQYDRIQRTSQSLEQQVDILSDPSVQRIALQGLDIAPDAQAVVYWNTNAQSVFLNSAGLPQPGSNQQYQLWAIVDGKPVSAGVVPVDAGDDLLTMAQIANASAFAITLEPLGGSEAPTMEAMYVMGEV</sequence>
<evidence type="ECO:0000256" key="2">
    <source>
        <dbReference type="SAM" id="Phobius"/>
    </source>
</evidence>
<feature type="compositionally biased region" description="Polar residues" evidence="1">
    <location>
        <begin position="80"/>
        <end position="92"/>
    </location>
</feature>
<evidence type="ECO:0000256" key="1">
    <source>
        <dbReference type="SAM" id="MobiDB-lite"/>
    </source>
</evidence>
<feature type="domain" description="Anti-sigma K factor RskA C-terminal" evidence="3">
    <location>
        <begin position="119"/>
        <end position="276"/>
    </location>
</feature>
<dbReference type="PANTHER" id="PTHR37461:SF1">
    <property type="entry name" value="ANTI-SIGMA-K FACTOR RSKA"/>
    <property type="match status" value="1"/>
</dbReference>
<dbReference type="InterPro" id="IPR051474">
    <property type="entry name" value="Anti-sigma-K/W_factor"/>
</dbReference>